<dbReference type="PROSITE" id="PS01124">
    <property type="entry name" value="HTH_ARAC_FAMILY_2"/>
    <property type="match status" value="1"/>
</dbReference>
<keyword evidence="1" id="KW-0805">Transcription regulation</keyword>
<evidence type="ECO:0000313" key="6">
    <source>
        <dbReference type="Proteomes" id="UP000254701"/>
    </source>
</evidence>
<proteinExistence type="predicted"/>
<keyword evidence="2" id="KW-0238">DNA-binding</keyword>
<dbReference type="GO" id="GO:0003700">
    <property type="term" value="F:DNA-binding transcription factor activity"/>
    <property type="evidence" value="ECO:0007669"/>
    <property type="project" value="InterPro"/>
</dbReference>
<evidence type="ECO:0000259" key="4">
    <source>
        <dbReference type="PROSITE" id="PS01124"/>
    </source>
</evidence>
<dbReference type="InterPro" id="IPR032783">
    <property type="entry name" value="AraC_lig"/>
</dbReference>
<gene>
    <name evidence="5" type="primary">ureR_1</name>
    <name evidence="5" type="ORF">NCTC10684_00124</name>
</gene>
<dbReference type="AlphaFoldDB" id="A0A380WFF4"/>
<dbReference type="Gene3D" id="1.10.10.60">
    <property type="entry name" value="Homeodomain-like"/>
    <property type="match status" value="2"/>
</dbReference>
<dbReference type="Proteomes" id="UP000254701">
    <property type="component" value="Unassembled WGS sequence"/>
</dbReference>
<dbReference type="GO" id="GO:0043565">
    <property type="term" value="F:sequence-specific DNA binding"/>
    <property type="evidence" value="ECO:0007669"/>
    <property type="project" value="InterPro"/>
</dbReference>
<dbReference type="SUPFAM" id="SSF46689">
    <property type="entry name" value="Homeodomain-like"/>
    <property type="match status" value="2"/>
</dbReference>
<dbReference type="PROSITE" id="PS00041">
    <property type="entry name" value="HTH_ARAC_FAMILY_1"/>
    <property type="match status" value="1"/>
</dbReference>
<dbReference type="PRINTS" id="PR00032">
    <property type="entry name" value="HTHARAC"/>
</dbReference>
<dbReference type="InterPro" id="IPR018062">
    <property type="entry name" value="HTH_AraC-typ_CS"/>
</dbReference>
<feature type="domain" description="HTH araC/xylS-type" evidence="4">
    <location>
        <begin position="228"/>
        <end position="326"/>
    </location>
</feature>
<accession>A0A380WFF4</accession>
<name>A0A380WFF4_AMIAI</name>
<evidence type="ECO:0000256" key="3">
    <source>
        <dbReference type="ARBA" id="ARBA00023163"/>
    </source>
</evidence>
<dbReference type="SMART" id="SM00342">
    <property type="entry name" value="HTH_ARAC"/>
    <property type="match status" value="1"/>
</dbReference>
<dbReference type="Pfam" id="PF12852">
    <property type="entry name" value="Cupin_6"/>
    <property type="match status" value="1"/>
</dbReference>
<evidence type="ECO:0000256" key="1">
    <source>
        <dbReference type="ARBA" id="ARBA00023015"/>
    </source>
</evidence>
<sequence length="332" mass="36834">MGVANWRFHARNASMNDRSSKLVADPLTDILRGLRLEGVEYGRWELKEPWNIEFPAQATARFYFVGQKACWLRQPSGDWVELRCGDAVLLPRGVAHAIASEPGAKSSPINGYEIKQICEKVFCLSTEGCRPGTLLFCGSMYFNLDGLHPLLGMMPDVMRTTELEAHDPGITHMLETMAREVKLERVGSAGIVARLADVLAAIIIRSWVERGCGDSSGWIAAVRDPKIGKILAAIHLEPSRNWTVEALARMMGASRSGFADRFAAIVGETPARYVTQVRMHQARQWLVRDRLRISVVASRLGYDSEAAFSRAFKRVIGQPPGHFRTADQQTAA</sequence>
<dbReference type="PANTHER" id="PTHR46796">
    <property type="entry name" value="HTH-TYPE TRANSCRIPTIONAL ACTIVATOR RHAS-RELATED"/>
    <property type="match status" value="1"/>
</dbReference>
<organism evidence="5 6">
    <name type="scientific">Aminobacter aminovorans</name>
    <name type="common">Chelatobacter heintzii</name>
    <dbReference type="NCBI Taxonomy" id="83263"/>
    <lineage>
        <taxon>Bacteria</taxon>
        <taxon>Pseudomonadati</taxon>
        <taxon>Pseudomonadota</taxon>
        <taxon>Alphaproteobacteria</taxon>
        <taxon>Hyphomicrobiales</taxon>
        <taxon>Phyllobacteriaceae</taxon>
        <taxon>Aminobacter</taxon>
    </lineage>
</organism>
<dbReference type="Pfam" id="PF12833">
    <property type="entry name" value="HTH_18"/>
    <property type="match status" value="1"/>
</dbReference>
<evidence type="ECO:0000313" key="5">
    <source>
        <dbReference type="EMBL" id="SUU86936.1"/>
    </source>
</evidence>
<dbReference type="InterPro" id="IPR009057">
    <property type="entry name" value="Homeodomain-like_sf"/>
</dbReference>
<dbReference type="InterPro" id="IPR050204">
    <property type="entry name" value="AraC_XylS_family_regulators"/>
</dbReference>
<reference evidence="5 6" key="1">
    <citation type="submission" date="2018-06" db="EMBL/GenBank/DDBJ databases">
        <authorList>
            <consortium name="Pathogen Informatics"/>
            <person name="Doyle S."/>
        </authorList>
    </citation>
    <scope>NUCLEOTIDE SEQUENCE [LARGE SCALE GENOMIC DNA]</scope>
    <source>
        <strain evidence="5 6">NCTC10684</strain>
    </source>
</reference>
<protein>
    <submittedName>
        <fullName evidence="5">Urease operon transcriptional activator</fullName>
    </submittedName>
</protein>
<evidence type="ECO:0000256" key="2">
    <source>
        <dbReference type="ARBA" id="ARBA00023125"/>
    </source>
</evidence>
<dbReference type="InterPro" id="IPR020449">
    <property type="entry name" value="Tscrpt_reg_AraC-type_HTH"/>
</dbReference>
<dbReference type="InterPro" id="IPR018060">
    <property type="entry name" value="HTH_AraC"/>
</dbReference>
<dbReference type="PANTHER" id="PTHR46796:SF7">
    <property type="entry name" value="ARAC FAMILY TRANSCRIPTIONAL REGULATOR"/>
    <property type="match status" value="1"/>
</dbReference>
<dbReference type="EMBL" id="UFSM01000001">
    <property type="protein sequence ID" value="SUU86936.1"/>
    <property type="molecule type" value="Genomic_DNA"/>
</dbReference>
<keyword evidence="3" id="KW-0804">Transcription</keyword>